<name>A0A382P8L0_9ZZZZ</name>
<evidence type="ECO:0000313" key="1">
    <source>
        <dbReference type="EMBL" id="SVC69763.1"/>
    </source>
</evidence>
<reference evidence="1" key="1">
    <citation type="submission" date="2018-05" db="EMBL/GenBank/DDBJ databases">
        <authorList>
            <person name="Lanie J.A."/>
            <person name="Ng W.-L."/>
            <person name="Kazmierczak K.M."/>
            <person name="Andrzejewski T.M."/>
            <person name="Davidsen T.M."/>
            <person name="Wayne K.J."/>
            <person name="Tettelin H."/>
            <person name="Glass J.I."/>
            <person name="Rusch D."/>
            <person name="Podicherti R."/>
            <person name="Tsui H.-C.T."/>
            <person name="Winkler M.E."/>
        </authorList>
    </citation>
    <scope>NUCLEOTIDE SEQUENCE</scope>
</reference>
<feature type="non-terminal residue" evidence="1">
    <location>
        <position position="24"/>
    </location>
</feature>
<sequence length="24" mass="2793">MPIPLIKVYQFATFFWLVAALLLP</sequence>
<proteinExistence type="predicted"/>
<protein>
    <submittedName>
        <fullName evidence="1">Uncharacterized protein</fullName>
    </submittedName>
</protein>
<dbReference type="EMBL" id="UINC01105661">
    <property type="protein sequence ID" value="SVC69763.1"/>
    <property type="molecule type" value="Genomic_DNA"/>
</dbReference>
<accession>A0A382P8L0</accession>
<gene>
    <name evidence="1" type="ORF">METZ01_LOCUS322617</name>
</gene>
<dbReference type="AlphaFoldDB" id="A0A382P8L0"/>
<organism evidence="1">
    <name type="scientific">marine metagenome</name>
    <dbReference type="NCBI Taxonomy" id="408172"/>
    <lineage>
        <taxon>unclassified sequences</taxon>
        <taxon>metagenomes</taxon>
        <taxon>ecological metagenomes</taxon>
    </lineage>
</organism>